<evidence type="ECO:0000313" key="3">
    <source>
        <dbReference type="Proteomes" id="UP000265520"/>
    </source>
</evidence>
<feature type="compositionally biased region" description="Polar residues" evidence="1">
    <location>
        <begin position="27"/>
        <end position="36"/>
    </location>
</feature>
<proteinExistence type="predicted"/>
<dbReference type="EMBL" id="LXQA010645248">
    <property type="protein sequence ID" value="MCI63875.1"/>
    <property type="molecule type" value="Genomic_DNA"/>
</dbReference>
<evidence type="ECO:0000256" key="1">
    <source>
        <dbReference type="SAM" id="MobiDB-lite"/>
    </source>
</evidence>
<dbReference type="Proteomes" id="UP000265520">
    <property type="component" value="Unassembled WGS sequence"/>
</dbReference>
<accession>A0A392TVM7</accession>
<organism evidence="2 3">
    <name type="scientific">Trifolium medium</name>
    <dbReference type="NCBI Taxonomy" id="97028"/>
    <lineage>
        <taxon>Eukaryota</taxon>
        <taxon>Viridiplantae</taxon>
        <taxon>Streptophyta</taxon>
        <taxon>Embryophyta</taxon>
        <taxon>Tracheophyta</taxon>
        <taxon>Spermatophyta</taxon>
        <taxon>Magnoliopsida</taxon>
        <taxon>eudicotyledons</taxon>
        <taxon>Gunneridae</taxon>
        <taxon>Pentapetalae</taxon>
        <taxon>rosids</taxon>
        <taxon>fabids</taxon>
        <taxon>Fabales</taxon>
        <taxon>Fabaceae</taxon>
        <taxon>Papilionoideae</taxon>
        <taxon>50 kb inversion clade</taxon>
        <taxon>NPAAA clade</taxon>
        <taxon>Hologalegina</taxon>
        <taxon>IRL clade</taxon>
        <taxon>Trifolieae</taxon>
        <taxon>Trifolium</taxon>
    </lineage>
</organism>
<feature type="non-terminal residue" evidence="2">
    <location>
        <position position="1"/>
    </location>
</feature>
<reference evidence="2 3" key="1">
    <citation type="journal article" date="2018" name="Front. Plant Sci.">
        <title>Red Clover (Trifolium pratense) and Zigzag Clover (T. medium) - A Picture of Genomic Similarities and Differences.</title>
        <authorList>
            <person name="Dluhosova J."/>
            <person name="Istvanek J."/>
            <person name="Nedelnik J."/>
            <person name="Repkova J."/>
        </authorList>
    </citation>
    <scope>NUCLEOTIDE SEQUENCE [LARGE SCALE GENOMIC DNA]</scope>
    <source>
        <strain evidence="3">cv. 10/8</strain>
        <tissue evidence="2">Leaf</tissue>
    </source>
</reference>
<keyword evidence="3" id="KW-1185">Reference proteome</keyword>
<feature type="region of interest" description="Disordered" evidence="1">
    <location>
        <begin position="1"/>
        <end position="72"/>
    </location>
</feature>
<feature type="compositionally biased region" description="Polar residues" evidence="1">
    <location>
        <begin position="44"/>
        <end position="72"/>
    </location>
</feature>
<evidence type="ECO:0000313" key="2">
    <source>
        <dbReference type="EMBL" id="MCI63875.1"/>
    </source>
</evidence>
<comment type="caution">
    <text evidence="2">The sequence shown here is derived from an EMBL/GenBank/DDBJ whole genome shotgun (WGS) entry which is preliminary data.</text>
</comment>
<name>A0A392TVM7_9FABA</name>
<feature type="compositionally biased region" description="Basic and acidic residues" evidence="1">
    <location>
        <begin position="1"/>
        <end position="10"/>
    </location>
</feature>
<sequence>KCQEIEDMRRNRMNRPGNLSVGGPSRPSHQNQNRGRQGNMPYNRPQSNRGTNRPGNQGAQGSQVKSVTTRFS</sequence>
<dbReference type="AlphaFoldDB" id="A0A392TVM7"/>
<protein>
    <submittedName>
        <fullName evidence="2">Gag polyprotein</fullName>
    </submittedName>
</protein>